<dbReference type="AlphaFoldDB" id="A0A3A4ATI4"/>
<evidence type="ECO:0000313" key="3">
    <source>
        <dbReference type="Proteomes" id="UP000265768"/>
    </source>
</evidence>
<dbReference type="EMBL" id="QZEY01000014">
    <property type="protein sequence ID" value="RJL24718.1"/>
    <property type="molecule type" value="Genomic_DNA"/>
</dbReference>
<organism evidence="2 3">
    <name type="scientific">Bailinhaonella thermotolerans</name>
    <dbReference type="NCBI Taxonomy" id="1070861"/>
    <lineage>
        <taxon>Bacteria</taxon>
        <taxon>Bacillati</taxon>
        <taxon>Actinomycetota</taxon>
        <taxon>Actinomycetes</taxon>
        <taxon>Streptosporangiales</taxon>
        <taxon>Streptosporangiaceae</taxon>
        <taxon>Bailinhaonella</taxon>
    </lineage>
</organism>
<protein>
    <submittedName>
        <fullName evidence="2">PucR family transcriptional regulator</fullName>
    </submittedName>
</protein>
<feature type="domain" description="PucR C-terminal helix-turn-helix" evidence="1">
    <location>
        <begin position="417"/>
        <end position="473"/>
    </location>
</feature>
<evidence type="ECO:0000313" key="2">
    <source>
        <dbReference type="EMBL" id="RJL24718.1"/>
    </source>
</evidence>
<dbReference type="Gene3D" id="1.10.10.2840">
    <property type="entry name" value="PucR C-terminal helix-turn-helix domain"/>
    <property type="match status" value="1"/>
</dbReference>
<dbReference type="InterPro" id="IPR042070">
    <property type="entry name" value="PucR_C-HTH_sf"/>
</dbReference>
<dbReference type="InterPro" id="IPR051448">
    <property type="entry name" value="CdaR-like_regulators"/>
</dbReference>
<proteinExistence type="predicted"/>
<dbReference type="PANTHER" id="PTHR33744">
    <property type="entry name" value="CARBOHYDRATE DIACID REGULATOR"/>
    <property type="match status" value="1"/>
</dbReference>
<keyword evidence="3" id="KW-1185">Reference proteome</keyword>
<dbReference type="InterPro" id="IPR025736">
    <property type="entry name" value="PucR_C-HTH_dom"/>
</dbReference>
<dbReference type="OrthoDB" id="3190266at2"/>
<dbReference type="RefSeq" id="WP_119929635.1">
    <property type="nucleotide sequence ID" value="NZ_QZEY01000014.1"/>
</dbReference>
<reference evidence="2 3" key="1">
    <citation type="submission" date="2018-09" db="EMBL/GenBank/DDBJ databases">
        <title>YIM 75507 draft genome.</title>
        <authorList>
            <person name="Tang S."/>
            <person name="Feng Y."/>
        </authorList>
    </citation>
    <scope>NUCLEOTIDE SEQUENCE [LARGE SCALE GENOMIC DNA]</scope>
    <source>
        <strain evidence="2 3">YIM 75507</strain>
    </source>
</reference>
<dbReference type="Proteomes" id="UP000265768">
    <property type="component" value="Unassembled WGS sequence"/>
</dbReference>
<evidence type="ECO:0000259" key="1">
    <source>
        <dbReference type="Pfam" id="PF13556"/>
    </source>
</evidence>
<gene>
    <name evidence="2" type="ORF">D5H75_28380</name>
</gene>
<dbReference type="Pfam" id="PF13556">
    <property type="entry name" value="HTH_30"/>
    <property type="match status" value="1"/>
</dbReference>
<name>A0A3A4ATI4_9ACTN</name>
<comment type="caution">
    <text evidence="2">The sequence shown here is derived from an EMBL/GenBank/DDBJ whole genome shotgun (WGS) entry which is preliminary data.</text>
</comment>
<dbReference type="PANTHER" id="PTHR33744:SF1">
    <property type="entry name" value="DNA-BINDING TRANSCRIPTIONAL ACTIVATOR ADER"/>
    <property type="match status" value="1"/>
</dbReference>
<accession>A0A3A4ATI4</accession>
<sequence>MSAAGWESAITVAELVHGGPLGEAVLLGPRDGGGEVRDVRIADRLEVLASITPHTAVVLTGAAAEGGWAVEMALRRAWEQAAACVVAPAAAVSADSTGSLAVRLGVPLLVVSEDPLITAVRIATAAARPAAARTQLVARCAQELARAGTSARRVVGVLNAELAGASVALVDAAGTVLAGSRAGLAGPPLAEVAVPGPGGEELARLRAAGPPRSPGWPAVVAAVLELAVAPLTAWAARARLAAAREAAFGSALLDRLLRDPGDEGALRDAAALGWAVHGPLVAYVLRPVPPLAPEDLARHTPGVAASFDRPLVRHEDGWAGWCPPDPGLDAALRALPGRLPAPCSAGLSGVADGVAGLGGALADARAASVVAGSAGTLVRADEVGPAQLLAALPVDTLAAPARAVLAPLLAADRDGVLIATLAAVLDTGSPTAAAERLGVHRNTVAARLDRVRALGFDLEEPAQRLALHLACRVLREERGQ</sequence>